<accession>A0A510JFA1</accession>
<organism evidence="1 2">
    <name type="scientific">Leptotrichia hofstadii</name>
    <dbReference type="NCBI Taxonomy" id="157688"/>
    <lineage>
        <taxon>Bacteria</taxon>
        <taxon>Fusobacteriati</taxon>
        <taxon>Fusobacteriota</taxon>
        <taxon>Fusobacteriia</taxon>
        <taxon>Fusobacteriales</taxon>
        <taxon>Leptotrichiaceae</taxon>
        <taxon>Leptotrichia</taxon>
    </lineage>
</organism>
<evidence type="ECO:0000313" key="2">
    <source>
        <dbReference type="Proteomes" id="UP000321892"/>
    </source>
</evidence>
<dbReference type="OrthoDB" id="81609at2"/>
<evidence type="ECO:0000313" key="1">
    <source>
        <dbReference type="EMBL" id="BBM37917.1"/>
    </source>
</evidence>
<dbReference type="AlphaFoldDB" id="A0A510JFA1"/>
<protein>
    <submittedName>
        <fullName evidence="1">Uncharacterized protein</fullName>
    </submittedName>
</protein>
<keyword evidence="2" id="KW-1185">Reference proteome</keyword>
<reference evidence="1 2" key="1">
    <citation type="submission" date="2019-07" db="EMBL/GenBank/DDBJ databases">
        <title>Complete Genome Sequence of Leptotrichia hofstadii Strain JCM16775.</title>
        <authorList>
            <person name="Watanabe S."/>
            <person name="Cui L."/>
        </authorList>
    </citation>
    <scope>NUCLEOTIDE SEQUENCE [LARGE SCALE GENOMIC DNA]</scope>
    <source>
        <strain evidence="1 2">JCM16775</strain>
    </source>
</reference>
<dbReference type="EMBL" id="AP019823">
    <property type="protein sequence ID" value="BBM37917.1"/>
    <property type="molecule type" value="Genomic_DNA"/>
</dbReference>
<gene>
    <name evidence="1" type="ORF">JCM16775_0619</name>
</gene>
<proteinExistence type="predicted"/>
<dbReference type="RefSeq" id="WP_051254462.1">
    <property type="nucleotide sequence ID" value="NZ_AP019823.1"/>
</dbReference>
<dbReference type="Proteomes" id="UP000321892">
    <property type="component" value="Chromosome"/>
</dbReference>
<dbReference type="KEGG" id="lhf:JCM16775_0619"/>
<sequence length="136" mass="15715">MNKIVNRWTDSIKDKNTSELGYKDRLKEHKIVDFTLSKTEFTALGNTSLFTSSYGKIKKINGGYNVNITVLIQYRDTFDDVKNILASGSRNNPRKELEGGNPFGMETRKKEIKINKTLKSLKEIENEVKRKLSQRR</sequence>
<name>A0A510JFA1_9FUSO</name>